<dbReference type="PROSITE" id="PS50983">
    <property type="entry name" value="FE_B12_PBP"/>
    <property type="match status" value="1"/>
</dbReference>
<comment type="similarity">
    <text evidence="1">Belongs to the bacterial solute-binding protein 8 family.</text>
</comment>
<proteinExistence type="inferred from homology"/>
<dbReference type="Gene3D" id="1.20.58.2180">
    <property type="match status" value="1"/>
</dbReference>
<sequence length="351" mass="40053">MKHLKLNLLVVLLTVFTVVAITGCNNSMGTKEKVTTTYVEVKDFSGNVEKITKPVNKVITTYSLVPPFIYLLGEGEKFYFGNFFGISFYELLDSKAKEKAMKGKSVNVEEIIKEDPNVVFSAYWQEGNKDIEQLRSLNIPVVSVNLEDVGNIKNTVLMLGKIFGKEESSNKIICYYDEIQQEIESRLNKSTENKDIPKVLVIYYSGKEQSYMTFGGDMFQSKLIELAGGIPVSKELSGKKNVDIEQIIKWNPDFIVIVQYDTPAKEIKEKILKDSVWKNIKAVKEKKVFVGPNDGENWIDPNPKWPLGLYWMAKILHTENFTDFNLPSEASKFYKEVFNIDFNKVKIEGDL</sequence>
<name>A0A7Y2PK88_9THEO</name>
<dbReference type="InterPro" id="IPR002491">
    <property type="entry name" value="ABC_transptr_periplasmic_BD"/>
</dbReference>
<dbReference type="PROSITE" id="PS51257">
    <property type="entry name" value="PROKAR_LIPOPROTEIN"/>
    <property type="match status" value="1"/>
</dbReference>
<dbReference type="AlphaFoldDB" id="A0A7Y2PK88"/>
<feature type="domain" description="Fe/B12 periplasmic-binding" evidence="2">
    <location>
        <begin position="57"/>
        <end position="320"/>
    </location>
</feature>
<evidence type="ECO:0000259" key="2">
    <source>
        <dbReference type="PROSITE" id="PS50983"/>
    </source>
</evidence>
<dbReference type="InterPro" id="IPR050902">
    <property type="entry name" value="ABC_Transporter_SBP"/>
</dbReference>
<evidence type="ECO:0000256" key="1">
    <source>
        <dbReference type="ARBA" id="ARBA00008814"/>
    </source>
</evidence>
<gene>
    <name evidence="3" type="ORF">HKI81_01470</name>
</gene>
<evidence type="ECO:0000313" key="4">
    <source>
        <dbReference type="Proteomes" id="UP000529861"/>
    </source>
</evidence>
<comment type="caution">
    <text evidence="3">The sequence shown here is derived from an EMBL/GenBank/DDBJ whole genome shotgun (WGS) entry which is preliminary data.</text>
</comment>
<dbReference type="PANTHER" id="PTHR30535:SF34">
    <property type="entry name" value="MOLYBDATE-BINDING PROTEIN MOLA"/>
    <property type="match status" value="1"/>
</dbReference>
<dbReference type="Pfam" id="PF01497">
    <property type="entry name" value="Peripla_BP_2"/>
    <property type="match status" value="1"/>
</dbReference>
<dbReference type="Gene3D" id="3.40.50.1980">
    <property type="entry name" value="Nitrogenase molybdenum iron protein domain"/>
    <property type="match status" value="2"/>
</dbReference>
<evidence type="ECO:0000313" key="3">
    <source>
        <dbReference type="EMBL" id="NNG65916.1"/>
    </source>
</evidence>
<dbReference type="SUPFAM" id="SSF53807">
    <property type="entry name" value="Helical backbone' metal receptor"/>
    <property type="match status" value="1"/>
</dbReference>
<organism evidence="3 4">
    <name type="scientific">Caldanaerobacter subterraneus</name>
    <dbReference type="NCBI Taxonomy" id="911092"/>
    <lineage>
        <taxon>Bacteria</taxon>
        <taxon>Bacillati</taxon>
        <taxon>Bacillota</taxon>
        <taxon>Clostridia</taxon>
        <taxon>Thermoanaerobacterales</taxon>
        <taxon>Thermoanaerobacteraceae</taxon>
        <taxon>Caldanaerobacter</taxon>
    </lineage>
</organism>
<reference evidence="3 4" key="1">
    <citation type="submission" date="2020-04" db="EMBL/GenBank/DDBJ databases">
        <title>Draft genome sequence of Caldanaerobacter sunterraneus. strain 1523vc isolated from Griffin hot spring, Kamchatka, Russia.</title>
        <authorList>
            <person name="Toshchakov S.V."/>
            <person name="Podosokorskaya O.A."/>
            <person name="Kublanov I.V."/>
            <person name="Korzhenkov A."/>
            <person name="Patrushev M.V."/>
        </authorList>
    </citation>
    <scope>NUCLEOTIDE SEQUENCE [LARGE SCALE GENOMIC DNA]</scope>
    <source>
        <strain evidence="3 4">1523vc</strain>
    </source>
</reference>
<accession>A0A7Y2PK88</accession>
<dbReference type="Proteomes" id="UP000529861">
    <property type="component" value="Unassembled WGS sequence"/>
</dbReference>
<dbReference type="EMBL" id="JABEQB010000003">
    <property type="protein sequence ID" value="NNG65916.1"/>
    <property type="molecule type" value="Genomic_DNA"/>
</dbReference>
<protein>
    <submittedName>
        <fullName evidence="3">ABC transporter substrate-binding protein</fullName>
    </submittedName>
</protein>
<dbReference type="PANTHER" id="PTHR30535">
    <property type="entry name" value="VITAMIN B12-BINDING PROTEIN"/>
    <property type="match status" value="1"/>
</dbReference>
<dbReference type="RefSeq" id="WP_170270021.1">
    <property type="nucleotide sequence ID" value="NZ_JABEQB010000003.1"/>
</dbReference>